<gene>
    <name evidence="1" type="ORF">LTRI10_LOCUS50895</name>
</gene>
<dbReference type="AlphaFoldDB" id="A0AAV2GLB2"/>
<proteinExistence type="predicted"/>
<evidence type="ECO:0000313" key="2">
    <source>
        <dbReference type="Proteomes" id="UP001497516"/>
    </source>
</evidence>
<reference evidence="1 2" key="1">
    <citation type="submission" date="2024-04" db="EMBL/GenBank/DDBJ databases">
        <authorList>
            <person name="Fracassetti M."/>
        </authorList>
    </citation>
    <scope>NUCLEOTIDE SEQUENCE [LARGE SCALE GENOMIC DNA]</scope>
</reference>
<organism evidence="1 2">
    <name type="scientific">Linum trigynum</name>
    <dbReference type="NCBI Taxonomy" id="586398"/>
    <lineage>
        <taxon>Eukaryota</taxon>
        <taxon>Viridiplantae</taxon>
        <taxon>Streptophyta</taxon>
        <taxon>Embryophyta</taxon>
        <taxon>Tracheophyta</taxon>
        <taxon>Spermatophyta</taxon>
        <taxon>Magnoliopsida</taxon>
        <taxon>eudicotyledons</taxon>
        <taxon>Gunneridae</taxon>
        <taxon>Pentapetalae</taxon>
        <taxon>rosids</taxon>
        <taxon>fabids</taxon>
        <taxon>Malpighiales</taxon>
        <taxon>Linaceae</taxon>
        <taxon>Linum</taxon>
    </lineage>
</organism>
<name>A0AAV2GLB2_9ROSI</name>
<protein>
    <submittedName>
        <fullName evidence="1">Uncharacterized protein</fullName>
    </submittedName>
</protein>
<dbReference type="Proteomes" id="UP001497516">
    <property type="component" value="Chromosome 9"/>
</dbReference>
<dbReference type="EMBL" id="OZ034822">
    <property type="protein sequence ID" value="CAL1411546.1"/>
    <property type="molecule type" value="Genomic_DNA"/>
</dbReference>
<accession>A0AAV2GLB2</accession>
<sequence length="92" mass="10544">MQFRCRCPVVTSPSRRRCQFPLPSRRRFHRFLPSSCLHNTVDSSRRRAVDSSCRLPVLTMPSRSVPVSNLAAGVLTTKWTMYPAYGIIESFL</sequence>
<keyword evidence="2" id="KW-1185">Reference proteome</keyword>
<evidence type="ECO:0000313" key="1">
    <source>
        <dbReference type="EMBL" id="CAL1411546.1"/>
    </source>
</evidence>